<feature type="domain" description="Arginine repressor DNA-binding" evidence="10">
    <location>
        <begin position="9"/>
        <end position="76"/>
    </location>
</feature>
<dbReference type="NCBIfam" id="TIGR01529">
    <property type="entry name" value="argR_whole"/>
    <property type="match status" value="1"/>
</dbReference>
<name>A0ABU1T0K8_9ACTO</name>
<comment type="similarity">
    <text evidence="2 8">Belongs to the ArgR family.</text>
</comment>
<dbReference type="InterPro" id="IPR020900">
    <property type="entry name" value="Arg_repress_DNA-bd"/>
</dbReference>
<proteinExistence type="inferred from homology"/>
<dbReference type="Proteomes" id="UP001266099">
    <property type="component" value="Unassembled WGS sequence"/>
</dbReference>
<dbReference type="Gene3D" id="1.10.10.10">
    <property type="entry name" value="Winged helix-like DNA-binding domain superfamily/Winged helix DNA-binding domain"/>
    <property type="match status" value="1"/>
</dbReference>
<dbReference type="Gene3D" id="3.30.1360.40">
    <property type="match status" value="1"/>
</dbReference>
<comment type="function">
    <text evidence="8">Regulates arginine biosynthesis genes.</text>
</comment>
<accession>A0ABU1T0K8</accession>
<keyword evidence="8" id="KW-0028">Amino-acid biosynthesis</keyword>
<organism evidence="12 13">
    <name type="scientific">Arcanobacterium hippocoleae</name>
    <dbReference type="NCBI Taxonomy" id="149017"/>
    <lineage>
        <taxon>Bacteria</taxon>
        <taxon>Bacillati</taxon>
        <taxon>Actinomycetota</taxon>
        <taxon>Actinomycetes</taxon>
        <taxon>Actinomycetales</taxon>
        <taxon>Actinomycetaceae</taxon>
        <taxon>Arcanobacterium</taxon>
    </lineage>
</organism>
<comment type="caution">
    <text evidence="12">The sequence shown here is derived from an EMBL/GenBank/DDBJ whole genome shotgun (WGS) entry which is preliminary data.</text>
</comment>
<dbReference type="InterPro" id="IPR036390">
    <property type="entry name" value="WH_DNA-bd_sf"/>
</dbReference>
<comment type="subcellular location">
    <subcellularLocation>
        <location evidence="1 8">Cytoplasm</location>
    </subcellularLocation>
</comment>
<evidence type="ECO:0000256" key="2">
    <source>
        <dbReference type="ARBA" id="ARBA00008316"/>
    </source>
</evidence>
<dbReference type="PANTHER" id="PTHR34471">
    <property type="entry name" value="ARGININE REPRESSOR"/>
    <property type="match status" value="1"/>
</dbReference>
<feature type="domain" description="Arginine repressor C-terminal" evidence="11">
    <location>
        <begin position="93"/>
        <end position="157"/>
    </location>
</feature>
<keyword evidence="3 8" id="KW-0963">Cytoplasm</keyword>
<keyword evidence="8" id="KW-0055">Arginine biosynthesis</keyword>
<dbReference type="InterPro" id="IPR036388">
    <property type="entry name" value="WH-like_DNA-bd_sf"/>
</dbReference>
<keyword evidence="5 8" id="KW-0805">Transcription regulation</keyword>
<evidence type="ECO:0000256" key="7">
    <source>
        <dbReference type="ARBA" id="ARBA00023163"/>
    </source>
</evidence>
<evidence type="ECO:0000256" key="1">
    <source>
        <dbReference type="ARBA" id="ARBA00004496"/>
    </source>
</evidence>
<keyword evidence="4 8" id="KW-0678">Repressor</keyword>
<evidence type="ECO:0000256" key="9">
    <source>
        <dbReference type="NCBIfam" id="TIGR01529"/>
    </source>
</evidence>
<sequence>MKNEVIPATRAARHAKILELIENEKIGSQAELQSYLRENGIDVTQATLSRDLEELHAFKEYAADGRRVYRIPDVTELSESAYGARAQLERWARDIIIGARNVMNQVVVRTPPGAAQLLASAIDRAVLTEILGCVAGDDTVLIITGSDKRAKTLVKELLDLSAARKTVN</sequence>
<dbReference type="Pfam" id="PF02863">
    <property type="entry name" value="Arg_repressor_C"/>
    <property type="match status" value="1"/>
</dbReference>
<dbReference type="RefSeq" id="WP_309955091.1">
    <property type="nucleotide sequence ID" value="NZ_CP136414.1"/>
</dbReference>
<dbReference type="HAMAP" id="MF_00173">
    <property type="entry name" value="Arg_repressor"/>
    <property type="match status" value="1"/>
</dbReference>
<protein>
    <recommendedName>
        <fullName evidence="8 9">Arginine repressor</fullName>
    </recommendedName>
</protein>
<dbReference type="PRINTS" id="PR01467">
    <property type="entry name" value="ARGREPRESSOR"/>
</dbReference>
<keyword evidence="6 8" id="KW-0238">DNA-binding</keyword>
<evidence type="ECO:0000313" key="13">
    <source>
        <dbReference type="Proteomes" id="UP001266099"/>
    </source>
</evidence>
<dbReference type="InterPro" id="IPR036251">
    <property type="entry name" value="Arg_repress_C_sf"/>
</dbReference>
<dbReference type="InterPro" id="IPR020899">
    <property type="entry name" value="Arg_repress_C"/>
</dbReference>
<dbReference type="SUPFAM" id="SSF55252">
    <property type="entry name" value="C-terminal domain of arginine repressor"/>
    <property type="match status" value="1"/>
</dbReference>
<evidence type="ECO:0000313" key="12">
    <source>
        <dbReference type="EMBL" id="MDR6938902.1"/>
    </source>
</evidence>
<gene>
    <name evidence="8" type="primary">argR</name>
    <name evidence="12" type="ORF">J2S36_000445</name>
</gene>
<evidence type="ECO:0000256" key="3">
    <source>
        <dbReference type="ARBA" id="ARBA00022490"/>
    </source>
</evidence>
<reference evidence="12 13" key="1">
    <citation type="submission" date="2023-07" db="EMBL/GenBank/DDBJ databases">
        <title>Sequencing the genomes of 1000 actinobacteria strains.</title>
        <authorList>
            <person name="Klenk H.-P."/>
        </authorList>
    </citation>
    <scope>NUCLEOTIDE SEQUENCE [LARGE SCALE GENOMIC DNA]</scope>
    <source>
        <strain evidence="12 13">DSM 15539</strain>
    </source>
</reference>
<dbReference type="SUPFAM" id="SSF46785">
    <property type="entry name" value="Winged helix' DNA-binding domain"/>
    <property type="match status" value="1"/>
</dbReference>
<evidence type="ECO:0000259" key="11">
    <source>
        <dbReference type="Pfam" id="PF02863"/>
    </source>
</evidence>
<keyword evidence="13" id="KW-1185">Reference proteome</keyword>
<evidence type="ECO:0000256" key="8">
    <source>
        <dbReference type="HAMAP-Rule" id="MF_00173"/>
    </source>
</evidence>
<keyword evidence="7 8" id="KW-0804">Transcription</keyword>
<evidence type="ECO:0000256" key="6">
    <source>
        <dbReference type="ARBA" id="ARBA00023125"/>
    </source>
</evidence>
<dbReference type="PANTHER" id="PTHR34471:SF1">
    <property type="entry name" value="ARGININE REPRESSOR"/>
    <property type="match status" value="1"/>
</dbReference>
<evidence type="ECO:0000256" key="4">
    <source>
        <dbReference type="ARBA" id="ARBA00022491"/>
    </source>
</evidence>
<dbReference type="Pfam" id="PF01316">
    <property type="entry name" value="Arg_repressor"/>
    <property type="match status" value="1"/>
</dbReference>
<evidence type="ECO:0000256" key="5">
    <source>
        <dbReference type="ARBA" id="ARBA00023015"/>
    </source>
</evidence>
<comment type="pathway">
    <text evidence="8">Amino-acid biosynthesis; L-arginine biosynthesis [regulation].</text>
</comment>
<dbReference type="EMBL" id="JAVDUJ010000001">
    <property type="protein sequence ID" value="MDR6938902.1"/>
    <property type="molecule type" value="Genomic_DNA"/>
</dbReference>
<dbReference type="InterPro" id="IPR001669">
    <property type="entry name" value="Arg_repress"/>
</dbReference>
<evidence type="ECO:0000259" key="10">
    <source>
        <dbReference type="Pfam" id="PF01316"/>
    </source>
</evidence>